<evidence type="ECO:0000256" key="3">
    <source>
        <dbReference type="ARBA" id="ARBA00012891"/>
    </source>
</evidence>
<keyword evidence="5" id="KW-0677">Repeat</keyword>
<dbReference type="InterPro" id="IPR013497">
    <property type="entry name" value="Topo_IA_cen"/>
</dbReference>
<dbReference type="PROSITE" id="PS50880">
    <property type="entry name" value="TOPRIM"/>
    <property type="match status" value="1"/>
</dbReference>
<dbReference type="KEGG" id="xdo:XDD1_1075"/>
<dbReference type="InterPro" id="IPR000380">
    <property type="entry name" value="Topo_IA"/>
</dbReference>
<gene>
    <name evidence="17" type="ORF">XDD1_1075</name>
</gene>
<dbReference type="CDD" id="cd03362">
    <property type="entry name" value="TOPRIM_TopoIA_TopoIII"/>
    <property type="match status" value="1"/>
</dbReference>
<dbReference type="Gene3D" id="1.10.460.10">
    <property type="entry name" value="Topoisomerase I, domain 2"/>
    <property type="match status" value="1"/>
</dbReference>
<evidence type="ECO:0000259" key="15">
    <source>
        <dbReference type="PROSITE" id="PS50880"/>
    </source>
</evidence>
<feature type="domain" description="Toprim" evidence="15">
    <location>
        <begin position="7"/>
        <end position="139"/>
    </location>
</feature>
<dbReference type="InterPro" id="IPR003602">
    <property type="entry name" value="Topo_IA_DNA-bd_dom"/>
</dbReference>
<sequence>MKGGHEMPLYLCEKPSQAKDIARVLGVKQRGKGYFFGAGITVTWAIGHLLEMAAPEHYGEQFGPLWRMEVLPVLPVQWQWAVKKETADQFAVIKQLLKQADEVIIATDADREGEVIARELLEYCRFTGPVRRLWLSALDDTSIRQALAAILPGEKTEPLYQAGLGRARADWLMGINLTRLYTLKAQAQGFGEVLSIGRVQTPTLALVVNRDKTIARFVPTPYWQVVAGLEKENTRFQAGWLPAAEYCDEEKRCIRQDAAQAVLQQCQQAAQATVIEVSKTRQKTPPPRCFDLGTLQQVASRLWGMGASQVLAIAQSLYETHKAATYPRTDCSYLPTSMQADIPVVLTALARTDPAMTVIINPLDKQCVSRVWNDSKITAHHAIIPTRHAFDITRLTADELKVYQLIRQYYLAQFLPAQESDVTEVMLDIGGQRFRVKGRINVITGWQALFADETGEHQKEEEKEADLPLPALEQGDRCQVIDAKIRSLQTKPPAPFTEGTLIAAMKNAASLVSDPQLKKVLRESAGLGTEATRANIMDTLFKRQLIERKKQQIHSTPLAQELIAGLPDVLTHPGMTALWEQSLDDIAQGNAQLAVFMQKQVQWLQHLIERGKAQPLHLTLPKTPVCPVCGSMMQKRQGKISPFWGCVHYPACKGTLNARAVTQSRRVRRGNQKA</sequence>
<dbReference type="HOGENOM" id="CLU_002929_5_2_6"/>
<keyword evidence="4" id="KW-0479">Metal-binding</keyword>
<dbReference type="GO" id="GO:0003677">
    <property type="term" value="F:DNA binding"/>
    <property type="evidence" value="ECO:0007669"/>
    <property type="project" value="UniProtKB-KW"/>
</dbReference>
<dbReference type="InterPro" id="IPR003601">
    <property type="entry name" value="Topo_IA_2"/>
</dbReference>
<dbReference type="NCBIfam" id="NF005829">
    <property type="entry name" value="PRK07726.1"/>
    <property type="match status" value="1"/>
</dbReference>
<evidence type="ECO:0000256" key="6">
    <source>
        <dbReference type="ARBA" id="ARBA00022771"/>
    </source>
</evidence>
<dbReference type="Pfam" id="PF01751">
    <property type="entry name" value="Toprim"/>
    <property type="match status" value="1"/>
</dbReference>
<feature type="domain" description="Topo IA-type catalytic" evidence="16">
    <location>
        <begin position="156"/>
        <end position="608"/>
    </location>
</feature>
<dbReference type="PANTHER" id="PTHR11390:SF21">
    <property type="entry name" value="DNA TOPOISOMERASE 3-ALPHA"/>
    <property type="match status" value="1"/>
</dbReference>
<dbReference type="SUPFAM" id="SSF56712">
    <property type="entry name" value="Prokaryotic type I DNA topoisomerase"/>
    <property type="match status" value="1"/>
</dbReference>
<evidence type="ECO:0000313" key="18">
    <source>
        <dbReference type="Proteomes" id="UP000032721"/>
    </source>
</evidence>
<dbReference type="SMART" id="SM00493">
    <property type="entry name" value="TOPRIM"/>
    <property type="match status" value="1"/>
</dbReference>
<evidence type="ECO:0000256" key="1">
    <source>
        <dbReference type="ARBA" id="ARBA00000213"/>
    </source>
</evidence>
<keyword evidence="8" id="KW-0799">Topoisomerase</keyword>
<evidence type="ECO:0000256" key="14">
    <source>
        <dbReference type="ARBA" id="ARBA00032877"/>
    </source>
</evidence>
<dbReference type="GO" id="GO:0003917">
    <property type="term" value="F:DNA topoisomerase type I (single strand cut, ATP-independent) activity"/>
    <property type="evidence" value="ECO:0007669"/>
    <property type="project" value="UniProtKB-EC"/>
</dbReference>
<protein>
    <recommendedName>
        <fullName evidence="3">DNA topoisomerase</fullName>
        <ecNumber evidence="3">5.6.2.1</ecNumber>
    </recommendedName>
    <alternativeName>
        <fullName evidence="14">Omega-protein</fullName>
    </alternativeName>
    <alternativeName>
        <fullName evidence="13">Relaxing enzyme</fullName>
    </alternativeName>
    <alternativeName>
        <fullName evidence="11">Swivelase</fullName>
    </alternativeName>
    <alternativeName>
        <fullName evidence="12">Untwisting enzyme</fullName>
    </alternativeName>
</protein>
<dbReference type="GO" id="GO:0006265">
    <property type="term" value="P:DNA topological change"/>
    <property type="evidence" value="ECO:0007669"/>
    <property type="project" value="InterPro"/>
</dbReference>
<dbReference type="Pfam" id="PF01131">
    <property type="entry name" value="Topoisom_bac"/>
    <property type="match status" value="1"/>
</dbReference>
<dbReference type="InterPro" id="IPR013498">
    <property type="entry name" value="Topo_IA_Znf"/>
</dbReference>
<dbReference type="SUPFAM" id="SSF57783">
    <property type="entry name" value="Zinc beta-ribbon"/>
    <property type="match status" value="1"/>
</dbReference>
<dbReference type="Gene3D" id="1.10.290.10">
    <property type="entry name" value="Topoisomerase I, domain 4"/>
    <property type="match status" value="1"/>
</dbReference>
<evidence type="ECO:0000259" key="16">
    <source>
        <dbReference type="PROSITE" id="PS52039"/>
    </source>
</evidence>
<proteinExistence type="inferred from homology"/>
<evidence type="ECO:0000256" key="11">
    <source>
        <dbReference type="ARBA" id="ARBA00030003"/>
    </source>
</evidence>
<dbReference type="STRING" id="351671.XDD1_1075"/>
<comment type="catalytic activity">
    <reaction evidence="1">
        <text>ATP-independent breakage of single-stranded DNA, followed by passage and rejoining.</text>
        <dbReference type="EC" id="5.6.2.1"/>
    </reaction>
</comment>
<dbReference type="PANTHER" id="PTHR11390">
    <property type="entry name" value="PROKARYOTIC DNA TOPOISOMERASE"/>
    <property type="match status" value="1"/>
</dbReference>
<dbReference type="InterPro" id="IPR034144">
    <property type="entry name" value="TOPRIM_TopoIII"/>
</dbReference>
<evidence type="ECO:0000256" key="2">
    <source>
        <dbReference type="ARBA" id="ARBA00009446"/>
    </source>
</evidence>
<dbReference type="NCBIfam" id="TIGR01056">
    <property type="entry name" value="topB"/>
    <property type="match status" value="1"/>
</dbReference>
<evidence type="ECO:0000256" key="4">
    <source>
        <dbReference type="ARBA" id="ARBA00022723"/>
    </source>
</evidence>
<dbReference type="SMART" id="SM00437">
    <property type="entry name" value="TOP1Ac"/>
    <property type="match status" value="1"/>
</dbReference>
<dbReference type="EC" id="5.6.2.1" evidence="3"/>
<evidence type="ECO:0000256" key="5">
    <source>
        <dbReference type="ARBA" id="ARBA00022737"/>
    </source>
</evidence>
<organism evidence="17 18">
    <name type="scientific">Xenorhabdus doucetiae</name>
    <dbReference type="NCBI Taxonomy" id="351671"/>
    <lineage>
        <taxon>Bacteria</taxon>
        <taxon>Pseudomonadati</taxon>
        <taxon>Pseudomonadota</taxon>
        <taxon>Gammaproteobacteria</taxon>
        <taxon>Enterobacterales</taxon>
        <taxon>Morganellaceae</taxon>
        <taxon>Xenorhabdus</taxon>
    </lineage>
</organism>
<dbReference type="InterPro" id="IPR013825">
    <property type="entry name" value="Topo_IA_cen_sub2"/>
</dbReference>
<keyword evidence="7" id="KW-0862">Zinc</keyword>
<dbReference type="GO" id="GO:0006281">
    <property type="term" value="P:DNA repair"/>
    <property type="evidence" value="ECO:0007669"/>
    <property type="project" value="TreeGrafter"/>
</dbReference>
<dbReference type="InterPro" id="IPR005738">
    <property type="entry name" value="TopoIII"/>
</dbReference>
<evidence type="ECO:0000256" key="8">
    <source>
        <dbReference type="ARBA" id="ARBA00023029"/>
    </source>
</evidence>
<evidence type="ECO:0000256" key="9">
    <source>
        <dbReference type="ARBA" id="ARBA00023125"/>
    </source>
</evidence>
<dbReference type="AlphaFoldDB" id="A0A068QPA2"/>
<evidence type="ECO:0000256" key="10">
    <source>
        <dbReference type="ARBA" id="ARBA00023235"/>
    </source>
</evidence>
<comment type="similarity">
    <text evidence="2">Belongs to the type IA topoisomerase family.</text>
</comment>
<keyword evidence="10 17" id="KW-0413">Isomerase</keyword>
<dbReference type="InterPro" id="IPR006171">
    <property type="entry name" value="TOPRIM_dom"/>
</dbReference>
<dbReference type="Gene3D" id="2.70.20.10">
    <property type="entry name" value="Topoisomerase I, domain 3"/>
    <property type="match status" value="1"/>
</dbReference>
<dbReference type="Gene3D" id="3.30.65.10">
    <property type="entry name" value="Bacterial Topoisomerase I, domain 1"/>
    <property type="match status" value="1"/>
</dbReference>
<dbReference type="Proteomes" id="UP000032721">
    <property type="component" value="Chromosome"/>
</dbReference>
<evidence type="ECO:0000256" key="7">
    <source>
        <dbReference type="ARBA" id="ARBA00022833"/>
    </source>
</evidence>
<dbReference type="InterPro" id="IPR023405">
    <property type="entry name" value="Topo_IA_core_domain"/>
</dbReference>
<evidence type="ECO:0000256" key="12">
    <source>
        <dbReference type="ARBA" id="ARBA00031985"/>
    </source>
</evidence>
<accession>A0A068QPA2</accession>
<dbReference type="EMBL" id="FO704550">
    <property type="protein sequence ID" value="CDG16778.1"/>
    <property type="molecule type" value="Genomic_DNA"/>
</dbReference>
<keyword evidence="6" id="KW-0863">Zinc-finger</keyword>
<dbReference type="GO" id="GO:0008270">
    <property type="term" value="F:zinc ion binding"/>
    <property type="evidence" value="ECO:0007669"/>
    <property type="project" value="UniProtKB-KW"/>
</dbReference>
<dbReference type="PRINTS" id="PR00417">
    <property type="entry name" value="PRTPISMRASEI"/>
</dbReference>
<evidence type="ECO:0000256" key="13">
    <source>
        <dbReference type="ARBA" id="ARBA00032235"/>
    </source>
</evidence>
<evidence type="ECO:0000313" key="17">
    <source>
        <dbReference type="EMBL" id="CDG16778.1"/>
    </source>
</evidence>
<name>A0A068QPA2_9GAMM</name>
<dbReference type="SMART" id="SM00436">
    <property type="entry name" value="TOP1Bc"/>
    <property type="match status" value="1"/>
</dbReference>
<dbReference type="GO" id="GO:0043597">
    <property type="term" value="C:cytoplasmic replication fork"/>
    <property type="evidence" value="ECO:0007669"/>
    <property type="project" value="TreeGrafter"/>
</dbReference>
<dbReference type="InterPro" id="IPR013826">
    <property type="entry name" value="Topo_IA_cen_sub3"/>
</dbReference>
<dbReference type="Pfam" id="PF01396">
    <property type="entry name" value="Zn_ribbon_Top1"/>
    <property type="match status" value="1"/>
</dbReference>
<reference evidence="17 18" key="1">
    <citation type="submission" date="2013-07" db="EMBL/GenBank/DDBJ databases">
        <authorList>
            <person name="Genoscope - CEA"/>
        </authorList>
    </citation>
    <scope>NUCLEOTIDE SEQUENCE [LARGE SCALE GENOMIC DNA]</scope>
    <source>
        <strain evidence="18">FRM16 / DSM 17909</strain>
    </source>
</reference>
<dbReference type="GO" id="GO:0006310">
    <property type="term" value="P:DNA recombination"/>
    <property type="evidence" value="ECO:0007669"/>
    <property type="project" value="TreeGrafter"/>
</dbReference>
<dbReference type="Gene3D" id="3.40.50.140">
    <property type="match status" value="1"/>
</dbReference>
<keyword evidence="9" id="KW-0238">DNA-binding</keyword>
<dbReference type="PROSITE" id="PS52039">
    <property type="entry name" value="TOPO_IA_2"/>
    <property type="match status" value="1"/>
</dbReference>
<dbReference type="CDD" id="cd00186">
    <property type="entry name" value="TOP1Ac"/>
    <property type="match status" value="1"/>
</dbReference>
<dbReference type="InterPro" id="IPR013824">
    <property type="entry name" value="Topo_IA_cen_sub1"/>
</dbReference>